<name>A0A4Y3R567_STRCI</name>
<proteinExistence type="predicted"/>
<evidence type="ECO:0000313" key="2">
    <source>
        <dbReference type="EMBL" id="GEB52694.1"/>
    </source>
</evidence>
<evidence type="ECO:0000256" key="1">
    <source>
        <dbReference type="SAM" id="MobiDB-lite"/>
    </source>
</evidence>
<evidence type="ECO:0000313" key="3">
    <source>
        <dbReference type="Proteomes" id="UP000319210"/>
    </source>
</evidence>
<dbReference type="AlphaFoldDB" id="A0A4Y3R567"/>
<dbReference type="OrthoDB" id="4528132at2"/>
<dbReference type="Proteomes" id="UP000319210">
    <property type="component" value="Unassembled WGS sequence"/>
</dbReference>
<feature type="compositionally biased region" description="Basic residues" evidence="1">
    <location>
        <begin position="446"/>
        <end position="455"/>
    </location>
</feature>
<feature type="region of interest" description="Disordered" evidence="1">
    <location>
        <begin position="434"/>
        <end position="455"/>
    </location>
</feature>
<comment type="caution">
    <text evidence="2">The sequence shown here is derived from an EMBL/GenBank/DDBJ whole genome shotgun (WGS) entry which is preliminary data.</text>
</comment>
<reference evidence="2 3" key="1">
    <citation type="submission" date="2019-06" db="EMBL/GenBank/DDBJ databases">
        <title>Whole genome shotgun sequence of Streptomyces cacaoi subsp. cacaoi NBRC 12748.</title>
        <authorList>
            <person name="Hosoyama A."/>
            <person name="Uohara A."/>
            <person name="Ohji S."/>
            <person name="Ichikawa N."/>
        </authorList>
    </citation>
    <scope>NUCLEOTIDE SEQUENCE [LARGE SCALE GENOMIC DNA]</scope>
    <source>
        <strain evidence="2 3">NBRC 12748</strain>
    </source>
</reference>
<accession>A0A4Y3R567</accession>
<protein>
    <recommendedName>
        <fullName evidence="4">Restriction endonuclease</fullName>
    </recommendedName>
</protein>
<dbReference type="EMBL" id="BJMM01000035">
    <property type="protein sequence ID" value="GEB52694.1"/>
    <property type="molecule type" value="Genomic_DNA"/>
</dbReference>
<sequence length="455" mass="51497">MVYVITLTDADQEELRGKLTGPQAFTWNIPGRTRRTFENSDPNLAFIFVADEGWKPSSKDGKYREKVSLRWIGATLTPLHQKSTSLDYRAHIKLVRPVTRPVTLADMSAVLRRHEGDHLEAAVTEYPGVHQLGVDLKNAAIGALNYLRPELQELLQFLEVAVDADTLDSDAPEDQAWREERDAMRTILRIGQFPTALAGVWRRPRDRHDPYLAGLMRDPTEASLMEHDTRFFGDWMAGDRPQRRCDIQVFTDGRRRLEVANVNATRVEGRLGTDLIYYHHGTHSFTLVQYKKLGPRKNPLYVGPNDRLHSQLDRLDVVSGISLTPEAARDWRLSSDHCFIKLAHWAEDDFAGDGAPTSGMILPVPYVRLLLQDPATATSGRGRLLGYQQVERYLTNTQFIQLVQDGFVGSVGVDIETLRDIVDERVEQGNGVMLAAEDSRETPAERRRRNHSRGA</sequence>
<gene>
    <name evidence="2" type="ORF">SCA03_52450</name>
</gene>
<organism evidence="2 3">
    <name type="scientific">Streptomyces cacaoi</name>
    <dbReference type="NCBI Taxonomy" id="1898"/>
    <lineage>
        <taxon>Bacteria</taxon>
        <taxon>Bacillati</taxon>
        <taxon>Actinomycetota</taxon>
        <taxon>Actinomycetes</taxon>
        <taxon>Kitasatosporales</taxon>
        <taxon>Streptomycetaceae</taxon>
        <taxon>Streptomyces</taxon>
    </lineage>
</organism>
<evidence type="ECO:0008006" key="4">
    <source>
        <dbReference type="Google" id="ProtNLM"/>
    </source>
</evidence>
<dbReference type="RefSeq" id="WP_141275688.1">
    <property type="nucleotide sequence ID" value="NZ_BJMM01000035.1"/>
</dbReference>
<keyword evidence="3" id="KW-1185">Reference proteome</keyword>